<name>A0ABY7SRC1_9RHOB</name>
<dbReference type="Proteomes" id="UP001218412">
    <property type="component" value="Chromosome"/>
</dbReference>
<keyword evidence="2" id="KW-1185">Reference proteome</keyword>
<dbReference type="InterPro" id="IPR007236">
    <property type="entry name" value="SlyX"/>
</dbReference>
<accession>A0ABY7SRC1</accession>
<sequence>MDKDMDRRIARLEEALAHQTRATDELSEVIARQDAEIASLSRRVALLLRSAAQTELDQGGTIPLADQRPPHW</sequence>
<reference evidence="1 2" key="1">
    <citation type="submission" date="2021-01" db="EMBL/GenBank/DDBJ databases">
        <title>Biogeographic distribution of Paracoccus.</title>
        <authorList>
            <person name="Hollensteiner J."/>
            <person name="Leineberger J."/>
            <person name="Brinkhoff T."/>
            <person name="Daniel R."/>
        </authorList>
    </citation>
    <scope>NUCLEOTIDE SEQUENCE [LARGE SCALE GENOMIC DNA]</scope>
    <source>
        <strain evidence="1 2">LMG25392</strain>
    </source>
</reference>
<gene>
    <name evidence="1" type="ORF">JHW45_10570</name>
</gene>
<organism evidence="1 2">
    <name type="scientific">Paracoccus stylophorae</name>
    <dbReference type="NCBI Taxonomy" id="659350"/>
    <lineage>
        <taxon>Bacteria</taxon>
        <taxon>Pseudomonadati</taxon>
        <taxon>Pseudomonadota</taxon>
        <taxon>Alphaproteobacteria</taxon>
        <taxon>Rhodobacterales</taxon>
        <taxon>Paracoccaceae</taxon>
        <taxon>Paracoccus</taxon>
    </lineage>
</organism>
<proteinExistence type="predicted"/>
<evidence type="ECO:0000313" key="1">
    <source>
        <dbReference type="EMBL" id="WCR09560.1"/>
    </source>
</evidence>
<dbReference type="EMBL" id="CP067134">
    <property type="protein sequence ID" value="WCR09560.1"/>
    <property type="molecule type" value="Genomic_DNA"/>
</dbReference>
<dbReference type="Pfam" id="PF04102">
    <property type="entry name" value="SlyX"/>
    <property type="match status" value="1"/>
</dbReference>
<dbReference type="RefSeq" id="WP_272857674.1">
    <property type="nucleotide sequence ID" value="NZ_CP067134.1"/>
</dbReference>
<evidence type="ECO:0000313" key="2">
    <source>
        <dbReference type="Proteomes" id="UP001218412"/>
    </source>
</evidence>
<protein>
    <submittedName>
        <fullName evidence="1">SlyX family protein</fullName>
    </submittedName>
</protein>